<organism evidence="2 3">
    <name type="scientific">Gordonia westfalica</name>
    <dbReference type="NCBI Taxonomy" id="158898"/>
    <lineage>
        <taxon>Bacteria</taxon>
        <taxon>Bacillati</taxon>
        <taxon>Actinomycetota</taxon>
        <taxon>Actinomycetes</taxon>
        <taxon>Mycobacteriales</taxon>
        <taxon>Gordoniaceae</taxon>
        <taxon>Gordonia</taxon>
    </lineage>
</organism>
<evidence type="ECO:0000313" key="2">
    <source>
        <dbReference type="EMBL" id="SDU70597.1"/>
    </source>
</evidence>
<evidence type="ECO:0000313" key="3">
    <source>
        <dbReference type="Proteomes" id="UP000183180"/>
    </source>
</evidence>
<sequence length="66" mass="7387">MTAQASTTDVLLTAKTAAQRLSVGVQTLAKWRSEKKGPRYVLLGRSIRYRTSDIDEFIERSITETA</sequence>
<feature type="domain" description="Helix-turn-helix" evidence="1">
    <location>
        <begin position="11"/>
        <end position="60"/>
    </location>
</feature>
<dbReference type="STRING" id="158898.SAMN04488548_1343515"/>
<dbReference type="OrthoDB" id="5524782at2"/>
<dbReference type="Proteomes" id="UP000183180">
    <property type="component" value="Unassembled WGS sequence"/>
</dbReference>
<accession>A0A1H2KPJ0</accession>
<dbReference type="InterPro" id="IPR009061">
    <property type="entry name" value="DNA-bd_dom_put_sf"/>
</dbReference>
<proteinExistence type="predicted"/>
<gene>
    <name evidence="2" type="ORF">SAMN04488548_1343515</name>
</gene>
<reference evidence="2 3" key="1">
    <citation type="submission" date="2016-10" db="EMBL/GenBank/DDBJ databases">
        <authorList>
            <person name="de Groot N.N."/>
        </authorList>
    </citation>
    <scope>NUCLEOTIDE SEQUENCE [LARGE SCALE GENOMIC DNA]</scope>
    <source>
        <strain evidence="2 3">DSM 44215</strain>
    </source>
</reference>
<dbReference type="Pfam" id="PF12728">
    <property type="entry name" value="HTH_17"/>
    <property type="match status" value="1"/>
</dbReference>
<name>A0A1H2KPJ0_9ACTN</name>
<protein>
    <submittedName>
        <fullName evidence="2">DNA binding domain-containing protein, excisionase family</fullName>
    </submittedName>
</protein>
<dbReference type="SUPFAM" id="SSF46955">
    <property type="entry name" value="Putative DNA-binding domain"/>
    <property type="match status" value="1"/>
</dbReference>
<dbReference type="AlphaFoldDB" id="A0A1H2KPJ0"/>
<dbReference type="RefSeq" id="WP_074852129.1">
    <property type="nucleotide sequence ID" value="NZ_FNLM01000034.1"/>
</dbReference>
<evidence type="ECO:0000259" key="1">
    <source>
        <dbReference type="Pfam" id="PF12728"/>
    </source>
</evidence>
<dbReference type="EMBL" id="FNLM01000034">
    <property type="protein sequence ID" value="SDU70597.1"/>
    <property type="molecule type" value="Genomic_DNA"/>
</dbReference>
<dbReference type="InterPro" id="IPR041657">
    <property type="entry name" value="HTH_17"/>
</dbReference>